<reference evidence="22" key="2">
    <citation type="submission" date="2020-09" db="EMBL/GenBank/DDBJ databases">
        <authorList>
            <person name="Sun Q."/>
            <person name="Zhou Y."/>
        </authorList>
    </citation>
    <scope>NUCLEOTIDE SEQUENCE</scope>
    <source>
        <strain evidence="22">CGMCC 1.15425</strain>
    </source>
</reference>
<comment type="pathway">
    <text evidence="15 16">Cofactor biosynthesis; adenosylcobalamin biosynthesis; precorrin-2 from uroporphyrinogen III: step 1/1.</text>
</comment>
<proteinExistence type="inferred from homology"/>
<feature type="binding site" evidence="16">
    <location>
        <position position="232"/>
    </location>
    <ligand>
        <name>S-adenosyl-L-methionine</name>
        <dbReference type="ChEBI" id="CHEBI:59789"/>
    </ligand>
</feature>
<keyword evidence="10 16" id="KW-0456">Lyase</keyword>
<evidence type="ECO:0000256" key="11">
    <source>
        <dbReference type="ARBA" id="ARBA00023244"/>
    </source>
</evidence>
<comment type="function">
    <text evidence="16">Multifunctional enzyme that catalyzes the SAM-dependent methylations of uroporphyrinogen III at position C-2 and C-7 to form precorrin-2 via precorrin-1. Then it catalyzes the NAD-dependent ring dehydrogenation of precorrin-2 to yield sirohydrochlorin. Finally, it catalyzes the ferrochelation of sirohydrochlorin to yield siroheme.</text>
</comment>
<evidence type="ECO:0000259" key="20">
    <source>
        <dbReference type="Pfam" id="PF10414"/>
    </source>
</evidence>
<keyword evidence="3" id="KW-0597">Phosphoprotein</keyword>
<feature type="active site" description="Proton acceptor" evidence="16 17">
    <location>
        <position position="255"/>
    </location>
</feature>
<feature type="binding site" evidence="16">
    <location>
        <position position="390"/>
    </location>
    <ligand>
        <name>S-adenosyl-L-methionine</name>
        <dbReference type="ChEBI" id="CHEBI:59789"/>
    </ligand>
</feature>
<dbReference type="Proteomes" id="UP000627715">
    <property type="component" value="Unassembled WGS sequence"/>
</dbReference>
<evidence type="ECO:0000256" key="6">
    <source>
        <dbReference type="ARBA" id="ARBA00022679"/>
    </source>
</evidence>
<keyword evidence="12 16" id="KW-0511">Multifunctional enzyme</keyword>
<dbReference type="Pfam" id="PF10414">
    <property type="entry name" value="CysG_dimeriser"/>
    <property type="match status" value="1"/>
</dbReference>
<evidence type="ECO:0000256" key="18">
    <source>
        <dbReference type="RuleBase" id="RU003960"/>
    </source>
</evidence>
<dbReference type="InterPro" id="IPR006366">
    <property type="entry name" value="CobA/CysG_C"/>
</dbReference>
<keyword evidence="8 16" id="KW-0560">Oxidoreductase</keyword>
<dbReference type="InterPro" id="IPR003043">
    <property type="entry name" value="Uropor_MeTrfase_CS"/>
</dbReference>
<dbReference type="InterPro" id="IPR006367">
    <property type="entry name" value="Sirohaem_synthase_N"/>
</dbReference>
<sequence length="469" mass="51389">MDFLPIFFDVRGKPCLLVGGGEVAARKAALLNRAGARITVVAPEAREDVIALTVSTEGEYHQREFQPSDLDNVYLVIAATSDSAVNARISELADARKLPVNVVDQPSLCQFIVPAIVERAPITIAISTGGNSPVLTRELKERIEMAVPRGYGDFARLLGSWRDEVKSAIADDQQRTRFWESLIKGEVASLVFQGKTEQAQTTFREQLQAVSHEADKHRQDKTGEVWLVGAGPGDPELLTLKALRLMYAADIVLYDRLVSDEIMTMVRPDAEKVFVGKEAKHHPVPQEQINQKLVHYARQGLKVLRLKGGDPFIFGRGGEEIEELAEAGIPFQVVPGITSASGCSAYAGIPLTHRDYSQSVRFVTGHLKDDRPDLDWNMLAKEQQTLVIYMGLMALPVISSKLIDHGMRADMPVAVVEQGTRANQRVVTATLQDIDKAVSAAALKAPALIIVGAVVKLRKTLAWFGDQEA</sequence>
<comment type="catalytic activity">
    <reaction evidence="14 16">
        <text>precorrin-2 + NAD(+) = sirohydrochlorin + NADH + 2 H(+)</text>
        <dbReference type="Rhea" id="RHEA:15613"/>
        <dbReference type="ChEBI" id="CHEBI:15378"/>
        <dbReference type="ChEBI" id="CHEBI:57540"/>
        <dbReference type="ChEBI" id="CHEBI:57945"/>
        <dbReference type="ChEBI" id="CHEBI:58351"/>
        <dbReference type="ChEBI" id="CHEBI:58827"/>
        <dbReference type="EC" id="1.3.1.76"/>
    </reaction>
</comment>
<dbReference type="Pfam" id="PF13241">
    <property type="entry name" value="NAD_binding_7"/>
    <property type="match status" value="1"/>
</dbReference>
<dbReference type="InterPro" id="IPR014776">
    <property type="entry name" value="4pyrrole_Mease_sub2"/>
</dbReference>
<keyword evidence="9 16" id="KW-0520">NAD</keyword>
<dbReference type="RefSeq" id="WP_068812707.1">
    <property type="nucleotide sequence ID" value="NZ_BMIY01000001.1"/>
</dbReference>
<keyword evidence="6 16" id="KW-0808">Transferase</keyword>
<dbReference type="EC" id="1.3.1.76" evidence="16"/>
<keyword evidence="4 16" id="KW-0169">Cobalamin biosynthesis</keyword>
<dbReference type="SUPFAM" id="SSF53790">
    <property type="entry name" value="Tetrapyrrole methylase"/>
    <property type="match status" value="1"/>
</dbReference>
<dbReference type="InterPro" id="IPR035996">
    <property type="entry name" value="4pyrrol_Methylase_sf"/>
</dbReference>
<keyword evidence="7 16" id="KW-0949">S-adenosyl-L-methionine</keyword>
<dbReference type="GO" id="GO:0051266">
    <property type="term" value="F:sirohydrochlorin ferrochelatase activity"/>
    <property type="evidence" value="ECO:0007669"/>
    <property type="project" value="UniProtKB-EC"/>
</dbReference>
<keyword evidence="23" id="KW-1185">Reference proteome</keyword>
<dbReference type="EC" id="4.99.1.4" evidence="16"/>
<evidence type="ECO:0000256" key="4">
    <source>
        <dbReference type="ARBA" id="ARBA00022573"/>
    </source>
</evidence>
<dbReference type="GO" id="GO:0043115">
    <property type="term" value="F:precorrin-2 dehydrogenase activity"/>
    <property type="evidence" value="ECO:0007669"/>
    <property type="project" value="UniProtKB-UniRule"/>
</dbReference>
<evidence type="ECO:0000259" key="19">
    <source>
        <dbReference type="Pfam" id="PF00590"/>
    </source>
</evidence>
<evidence type="ECO:0000256" key="5">
    <source>
        <dbReference type="ARBA" id="ARBA00022603"/>
    </source>
</evidence>
<dbReference type="InterPro" id="IPR019478">
    <property type="entry name" value="Sirohaem_synthase_dimer_dom"/>
</dbReference>
<comment type="similarity">
    <text evidence="16">In the N-terminal section; belongs to the precorrin-2 dehydrogenase / sirohydrochlorin ferrochelatase family.</text>
</comment>
<dbReference type="SUPFAM" id="SSF51735">
    <property type="entry name" value="NAD(P)-binding Rossmann-fold domains"/>
    <property type="match status" value="1"/>
</dbReference>
<comment type="catalytic activity">
    <reaction evidence="16">
        <text>siroheme + 2 H(+) = sirohydrochlorin + Fe(2+)</text>
        <dbReference type="Rhea" id="RHEA:24360"/>
        <dbReference type="ChEBI" id="CHEBI:15378"/>
        <dbReference type="ChEBI" id="CHEBI:29033"/>
        <dbReference type="ChEBI" id="CHEBI:58351"/>
        <dbReference type="ChEBI" id="CHEBI:60052"/>
        <dbReference type="EC" id="4.99.1.4"/>
    </reaction>
</comment>
<dbReference type="Pfam" id="PF00590">
    <property type="entry name" value="TP_methylase"/>
    <property type="match status" value="1"/>
</dbReference>
<evidence type="ECO:0000259" key="21">
    <source>
        <dbReference type="Pfam" id="PF14824"/>
    </source>
</evidence>
<dbReference type="NCBIfam" id="NF004790">
    <property type="entry name" value="PRK06136.1"/>
    <property type="match status" value="1"/>
</dbReference>
<dbReference type="GO" id="GO:0051287">
    <property type="term" value="F:NAD binding"/>
    <property type="evidence" value="ECO:0007669"/>
    <property type="project" value="InterPro"/>
</dbReference>
<dbReference type="Gene3D" id="3.30.950.10">
    <property type="entry name" value="Methyltransferase, Cobalt-precorrin-4 Transmethylase, Domain 2"/>
    <property type="match status" value="1"/>
</dbReference>
<evidence type="ECO:0000256" key="9">
    <source>
        <dbReference type="ARBA" id="ARBA00023027"/>
    </source>
</evidence>
<dbReference type="Gene3D" id="3.40.1010.10">
    <property type="entry name" value="Cobalt-precorrin-4 Transmethylase, Domain 1"/>
    <property type="match status" value="1"/>
</dbReference>
<evidence type="ECO:0000313" key="22">
    <source>
        <dbReference type="EMBL" id="GGG49501.1"/>
    </source>
</evidence>
<comment type="catalytic activity">
    <reaction evidence="16">
        <text>uroporphyrinogen III + 2 S-adenosyl-L-methionine = precorrin-2 + 2 S-adenosyl-L-homocysteine + H(+)</text>
        <dbReference type="Rhea" id="RHEA:32459"/>
        <dbReference type="ChEBI" id="CHEBI:15378"/>
        <dbReference type="ChEBI" id="CHEBI:57308"/>
        <dbReference type="ChEBI" id="CHEBI:57856"/>
        <dbReference type="ChEBI" id="CHEBI:58827"/>
        <dbReference type="ChEBI" id="CHEBI:59789"/>
        <dbReference type="EC" id="2.1.1.107"/>
    </reaction>
</comment>
<dbReference type="InterPro" id="IPR050161">
    <property type="entry name" value="Siro_Cobalamin_biosynth"/>
</dbReference>
<dbReference type="PIRSF" id="PIRSF036426">
    <property type="entry name" value="Sirohaem_synth"/>
    <property type="match status" value="1"/>
</dbReference>
<dbReference type="PROSITE" id="PS00840">
    <property type="entry name" value="SUMT_2"/>
    <property type="match status" value="1"/>
</dbReference>
<dbReference type="GO" id="GO:0009236">
    <property type="term" value="P:cobalamin biosynthetic process"/>
    <property type="evidence" value="ECO:0007669"/>
    <property type="project" value="UniProtKB-UniRule"/>
</dbReference>
<dbReference type="InterPro" id="IPR028281">
    <property type="entry name" value="Sirohaem_synthase_central"/>
</dbReference>
<feature type="active site" description="Proton donor" evidence="16 17">
    <location>
        <position position="277"/>
    </location>
</feature>
<dbReference type="GO" id="GO:0019354">
    <property type="term" value="P:siroheme biosynthetic process"/>
    <property type="evidence" value="ECO:0007669"/>
    <property type="project" value="UniProtKB-UniRule"/>
</dbReference>
<dbReference type="PROSITE" id="PS00839">
    <property type="entry name" value="SUMT_1"/>
    <property type="match status" value="1"/>
</dbReference>
<dbReference type="FunFam" id="3.40.1010.10:FF:000001">
    <property type="entry name" value="Siroheme synthase"/>
    <property type="match status" value="1"/>
</dbReference>
<evidence type="ECO:0000256" key="17">
    <source>
        <dbReference type="PIRSR" id="PIRSR036426-1"/>
    </source>
</evidence>
<comment type="similarity">
    <text evidence="16">In the C-terminal section; belongs to the precorrin methyltransferase family.</text>
</comment>
<dbReference type="Pfam" id="PF14824">
    <property type="entry name" value="Sirohm_synth_M"/>
    <property type="match status" value="1"/>
</dbReference>
<keyword evidence="5 16" id="KW-0489">Methyltransferase</keyword>
<evidence type="ECO:0000256" key="1">
    <source>
        <dbReference type="ARBA" id="ARBA00005010"/>
    </source>
</evidence>
<dbReference type="NCBIfam" id="TIGR01470">
    <property type="entry name" value="cysG_Nterm"/>
    <property type="match status" value="1"/>
</dbReference>
<dbReference type="InterPro" id="IPR036291">
    <property type="entry name" value="NAD(P)-bd_dom_sf"/>
</dbReference>
<feature type="domain" description="Sirohaem synthase dimerisation" evidence="20">
    <location>
        <begin position="150"/>
        <end position="207"/>
    </location>
</feature>
<dbReference type="HAMAP" id="MF_01646">
    <property type="entry name" value="Siroheme_synth"/>
    <property type="match status" value="1"/>
</dbReference>
<evidence type="ECO:0000256" key="16">
    <source>
        <dbReference type="HAMAP-Rule" id="MF_01646"/>
    </source>
</evidence>
<comment type="pathway">
    <text evidence="16">Cofactor biosynthesis; adenosylcobalamin biosynthesis; sirohydrochlorin from precorrin-2: step 1/1.</text>
</comment>
<name>A0A917LPQ4_9GAMM</name>
<evidence type="ECO:0000256" key="13">
    <source>
        <dbReference type="ARBA" id="ARBA00025705"/>
    </source>
</evidence>
<dbReference type="GO" id="GO:0004851">
    <property type="term" value="F:uroporphyrin-III C-methyltransferase activity"/>
    <property type="evidence" value="ECO:0007669"/>
    <property type="project" value="UniProtKB-UniRule"/>
</dbReference>
<dbReference type="Gene3D" id="3.40.50.720">
    <property type="entry name" value="NAD(P)-binding Rossmann-like Domain"/>
    <property type="match status" value="1"/>
</dbReference>
<accession>A0A917LPQ4</accession>
<evidence type="ECO:0000313" key="23">
    <source>
        <dbReference type="Proteomes" id="UP000627715"/>
    </source>
</evidence>
<gene>
    <name evidence="16 22" type="primary">cysG</name>
    <name evidence="22" type="ORF">GCM10011403_03290</name>
</gene>
<evidence type="ECO:0000256" key="8">
    <source>
        <dbReference type="ARBA" id="ARBA00023002"/>
    </source>
</evidence>
<dbReference type="SUPFAM" id="SSF75615">
    <property type="entry name" value="Siroheme synthase middle domains-like"/>
    <property type="match status" value="1"/>
</dbReference>
<comment type="pathway">
    <text evidence="16">Porphyrin-containing compound metabolism; siroheme biosynthesis; siroheme from sirohydrochlorin: step 1/1.</text>
</comment>
<evidence type="ECO:0000256" key="2">
    <source>
        <dbReference type="ARBA" id="ARBA00005879"/>
    </source>
</evidence>
<feature type="binding site" evidence="16">
    <location>
        <begin position="43"/>
        <end position="44"/>
    </location>
    <ligand>
        <name>NAD(+)</name>
        <dbReference type="ChEBI" id="CHEBI:57540"/>
    </ligand>
</feature>
<feature type="binding site" evidence="16">
    <location>
        <begin position="22"/>
        <end position="23"/>
    </location>
    <ligand>
        <name>NAD(+)</name>
        <dbReference type="ChEBI" id="CHEBI:57540"/>
    </ligand>
</feature>
<evidence type="ECO:0000256" key="12">
    <source>
        <dbReference type="ARBA" id="ARBA00023268"/>
    </source>
</evidence>
<dbReference type="FunFam" id="3.30.950.10:FF:000001">
    <property type="entry name" value="Siroheme synthase"/>
    <property type="match status" value="1"/>
</dbReference>
<feature type="domain" description="Tetrapyrrole methylase" evidence="19">
    <location>
        <begin position="225"/>
        <end position="434"/>
    </location>
</feature>
<comment type="similarity">
    <text evidence="2 18">Belongs to the precorrin methyltransferase family.</text>
</comment>
<reference evidence="22" key="1">
    <citation type="journal article" date="2014" name="Int. J. Syst. Evol. Microbiol.">
        <title>Complete genome sequence of Corynebacterium casei LMG S-19264T (=DSM 44701T), isolated from a smear-ripened cheese.</title>
        <authorList>
            <consortium name="US DOE Joint Genome Institute (JGI-PGF)"/>
            <person name="Walter F."/>
            <person name="Albersmeier A."/>
            <person name="Kalinowski J."/>
            <person name="Ruckert C."/>
        </authorList>
    </citation>
    <scope>NUCLEOTIDE SEQUENCE</scope>
    <source>
        <strain evidence="22">CGMCC 1.15425</strain>
    </source>
</reference>
<protein>
    <recommendedName>
        <fullName evidence="16">Siroheme synthase</fullName>
    </recommendedName>
    <domain>
        <recommendedName>
            <fullName evidence="16">Uroporphyrinogen-III C-methyltransferase</fullName>
            <shortName evidence="16">Urogen III methylase</shortName>
            <ecNumber evidence="16">2.1.1.107</ecNumber>
        </recommendedName>
        <alternativeName>
            <fullName evidence="16">SUMT</fullName>
        </alternativeName>
        <alternativeName>
            <fullName evidence="16">Uroporphyrinogen III methylase</fullName>
            <shortName evidence="16">UROM</shortName>
        </alternativeName>
    </domain>
    <domain>
        <recommendedName>
            <fullName evidence="16">Precorrin-2 dehydrogenase</fullName>
            <ecNumber evidence="16">1.3.1.76</ecNumber>
        </recommendedName>
    </domain>
    <domain>
        <recommendedName>
            <fullName evidence="16">Sirohydrochlorin ferrochelatase</fullName>
            <ecNumber evidence="16">4.99.1.4</ecNumber>
        </recommendedName>
    </domain>
</protein>
<dbReference type="InterPro" id="IPR037115">
    <property type="entry name" value="Sirohaem_synt_dimer_dom_sf"/>
</dbReference>
<dbReference type="PANTHER" id="PTHR45790">
    <property type="entry name" value="SIROHEME SYNTHASE-RELATED"/>
    <property type="match status" value="1"/>
</dbReference>
<evidence type="ECO:0000256" key="10">
    <source>
        <dbReference type="ARBA" id="ARBA00023239"/>
    </source>
</evidence>
<dbReference type="EMBL" id="BMIY01000001">
    <property type="protein sequence ID" value="GGG49501.1"/>
    <property type="molecule type" value="Genomic_DNA"/>
</dbReference>
<feature type="region of interest" description="Uroporphyrinogen-III C-methyltransferase" evidence="16">
    <location>
        <begin position="223"/>
        <end position="469"/>
    </location>
</feature>
<dbReference type="InterPro" id="IPR000878">
    <property type="entry name" value="4pyrrol_Mease"/>
</dbReference>
<dbReference type="AlphaFoldDB" id="A0A917LPQ4"/>
<dbReference type="EC" id="2.1.1.107" evidence="16"/>
<comment type="pathway">
    <text evidence="13 16">Porphyrin-containing compound metabolism; siroheme biosynthesis; precorrin-2 from uroporphyrinogen III: step 1/1.</text>
</comment>
<dbReference type="GO" id="GO:0032259">
    <property type="term" value="P:methylation"/>
    <property type="evidence" value="ECO:0007669"/>
    <property type="project" value="UniProtKB-KW"/>
</dbReference>
<dbReference type="InterPro" id="IPR012409">
    <property type="entry name" value="Sirohaem_synth"/>
</dbReference>
<comment type="caution">
    <text evidence="16">Lacks conserved residue(s) required for the propagation of feature annotation.</text>
</comment>
<evidence type="ECO:0000256" key="15">
    <source>
        <dbReference type="ARBA" id="ARBA00060548"/>
    </source>
</evidence>
<comment type="pathway">
    <text evidence="1 16">Porphyrin-containing compound metabolism; siroheme biosynthesis; sirohydrochlorin from precorrin-2: step 1/1.</text>
</comment>
<evidence type="ECO:0000256" key="14">
    <source>
        <dbReference type="ARBA" id="ARBA00047561"/>
    </source>
</evidence>
<dbReference type="CDD" id="cd11642">
    <property type="entry name" value="SUMT"/>
    <property type="match status" value="1"/>
</dbReference>
<feature type="binding site" evidence="16">
    <location>
        <begin position="308"/>
        <end position="310"/>
    </location>
    <ligand>
        <name>S-adenosyl-L-methionine</name>
        <dbReference type="ChEBI" id="CHEBI:59789"/>
    </ligand>
</feature>
<dbReference type="NCBIfam" id="NF007922">
    <property type="entry name" value="PRK10637.1"/>
    <property type="match status" value="1"/>
</dbReference>
<organism evidence="22 23">
    <name type="scientific">Pseudohongiella nitratireducens</name>
    <dbReference type="NCBI Taxonomy" id="1768907"/>
    <lineage>
        <taxon>Bacteria</taxon>
        <taxon>Pseudomonadati</taxon>
        <taxon>Pseudomonadota</taxon>
        <taxon>Gammaproteobacteria</taxon>
        <taxon>Pseudomonadales</taxon>
        <taxon>Pseudohongiellaceae</taxon>
        <taxon>Pseudohongiella</taxon>
    </lineage>
</organism>
<feature type="domain" description="Siroheme synthase central" evidence="21">
    <location>
        <begin position="121"/>
        <end position="144"/>
    </location>
</feature>
<dbReference type="NCBIfam" id="TIGR01469">
    <property type="entry name" value="cobA_cysG_Cterm"/>
    <property type="match status" value="1"/>
</dbReference>
<dbReference type="Gene3D" id="1.10.8.210">
    <property type="entry name" value="Sirohaem synthase, dimerisation domain"/>
    <property type="match status" value="1"/>
</dbReference>
<evidence type="ECO:0000256" key="3">
    <source>
        <dbReference type="ARBA" id="ARBA00022553"/>
    </source>
</evidence>
<dbReference type="InterPro" id="IPR014777">
    <property type="entry name" value="4pyrrole_Mease_sub1"/>
</dbReference>
<feature type="binding site" evidence="16">
    <location>
        <position position="313"/>
    </location>
    <ligand>
        <name>S-adenosyl-L-methionine</name>
        <dbReference type="ChEBI" id="CHEBI:59789"/>
    </ligand>
</feature>
<keyword evidence="11 16" id="KW-0627">Porphyrin biosynthesis</keyword>
<evidence type="ECO:0000256" key="7">
    <source>
        <dbReference type="ARBA" id="ARBA00022691"/>
    </source>
</evidence>
<dbReference type="PANTHER" id="PTHR45790:SF1">
    <property type="entry name" value="SIROHEME SYNTHASE"/>
    <property type="match status" value="1"/>
</dbReference>
<dbReference type="Gene3D" id="3.30.160.110">
    <property type="entry name" value="Siroheme synthase, domain 2"/>
    <property type="match status" value="1"/>
</dbReference>
<feature type="binding site" evidence="16">
    <location>
        <position position="419"/>
    </location>
    <ligand>
        <name>S-adenosyl-L-methionine</name>
        <dbReference type="ChEBI" id="CHEBI:59789"/>
    </ligand>
</feature>
<dbReference type="OrthoDB" id="9815856at2"/>
<feature type="region of interest" description="Precorrin-2 dehydrogenase / sirohydrochlorin ferrochelatase" evidence="16">
    <location>
        <begin position="1"/>
        <end position="203"/>
    </location>
</feature>
<comment type="caution">
    <text evidence="22">The sequence shown here is derived from an EMBL/GenBank/DDBJ whole genome shotgun (WGS) entry which is preliminary data.</text>
</comment>